<dbReference type="AlphaFoldDB" id="T1AKV9"/>
<gene>
    <name evidence="1" type="ORF">B1B_07705</name>
</gene>
<protein>
    <submittedName>
        <fullName evidence="1">Uncharacterized protein</fullName>
    </submittedName>
</protein>
<accession>T1AKV9</accession>
<feature type="non-terminal residue" evidence="1">
    <location>
        <position position="86"/>
    </location>
</feature>
<dbReference type="EMBL" id="AUZY01004918">
    <property type="protein sequence ID" value="EQD61231.1"/>
    <property type="molecule type" value="Genomic_DNA"/>
</dbReference>
<comment type="caution">
    <text evidence="1">The sequence shown here is derived from an EMBL/GenBank/DDBJ whole genome shotgun (WGS) entry which is preliminary data.</text>
</comment>
<organism evidence="1">
    <name type="scientific">mine drainage metagenome</name>
    <dbReference type="NCBI Taxonomy" id="410659"/>
    <lineage>
        <taxon>unclassified sequences</taxon>
        <taxon>metagenomes</taxon>
        <taxon>ecological metagenomes</taxon>
    </lineage>
</organism>
<name>T1AKV9_9ZZZZ</name>
<evidence type="ECO:0000313" key="1">
    <source>
        <dbReference type="EMBL" id="EQD61231.1"/>
    </source>
</evidence>
<reference evidence="1" key="2">
    <citation type="journal article" date="2014" name="ISME J.">
        <title>Microbial stratification in low pH oxic and suboxic macroscopic growths along an acid mine drainage.</title>
        <authorList>
            <person name="Mendez-Garcia C."/>
            <person name="Mesa V."/>
            <person name="Sprenger R.R."/>
            <person name="Richter M."/>
            <person name="Diez M.S."/>
            <person name="Solano J."/>
            <person name="Bargiela R."/>
            <person name="Golyshina O.V."/>
            <person name="Manteca A."/>
            <person name="Ramos J.L."/>
            <person name="Gallego J.R."/>
            <person name="Llorente I."/>
            <person name="Martins Dos Santos V.A."/>
            <person name="Jensen O.N."/>
            <person name="Pelaez A.I."/>
            <person name="Sanchez J."/>
            <person name="Ferrer M."/>
        </authorList>
    </citation>
    <scope>NUCLEOTIDE SEQUENCE</scope>
</reference>
<proteinExistence type="predicted"/>
<sequence>MLAATLEARRAIGTCYVFDPTSDIALPEGACELRWSPITGCEDHDVAESMAYALAVSARPGSLSSEAQHWVDQCRALFSPILQAAA</sequence>
<reference evidence="1" key="1">
    <citation type="submission" date="2013-08" db="EMBL/GenBank/DDBJ databases">
        <authorList>
            <person name="Mendez C."/>
            <person name="Richter M."/>
            <person name="Ferrer M."/>
            <person name="Sanchez J."/>
        </authorList>
    </citation>
    <scope>NUCLEOTIDE SEQUENCE</scope>
</reference>